<feature type="compositionally biased region" description="Basic and acidic residues" evidence="1">
    <location>
        <begin position="30"/>
        <end position="41"/>
    </location>
</feature>
<dbReference type="Proteomes" id="UP000245764">
    <property type="component" value="Chromosome 15"/>
</dbReference>
<evidence type="ECO:0000313" key="3">
    <source>
        <dbReference type="EMBL" id="SMR62309.1"/>
    </source>
</evidence>
<feature type="region of interest" description="Disordered" evidence="1">
    <location>
        <begin position="1"/>
        <end position="154"/>
    </location>
</feature>
<keyword evidence="2" id="KW-0472">Membrane</keyword>
<feature type="compositionally biased region" description="Basic and acidic residues" evidence="1">
    <location>
        <begin position="82"/>
        <end position="91"/>
    </location>
</feature>
<protein>
    <submittedName>
        <fullName evidence="3">Uncharacterized protein</fullName>
    </submittedName>
</protein>
<accession>A0A2H1H906</accession>
<evidence type="ECO:0000256" key="2">
    <source>
        <dbReference type="SAM" id="Phobius"/>
    </source>
</evidence>
<sequence>MASELNRYAPADRHAQTDESPLPATTRNPRIIEDIHTETERLSGTNDVEGDLDVSSNSGEKKPSRNGDEDIEVSGRALEVGKAVDDGEKTLRQGKSSPRLLPNDDISKEAPKHVMSDEVKSKASRLEHYTGLAPDSGFIDPQQRSQASPEQDMATLETTASFSPDCQEDVDDPYPGNDRAFTLPTASKLIIAFALFALVVGIIWVGADHGWKPPTGAARRMQPDTDCARMLVNTIPAHDGSPLGTAELAQHLHRVGAVHQELLELVVHTDTVLLAQQRVGLFEMEAVVPWLIKMERIGLADKVMREKTRARLLASLGRLSYPREGRGGDGSGWERRVRRGINRCVGEYLKAVSAWEGGATCVGSRTTFLSC</sequence>
<feature type="compositionally biased region" description="Basic and acidic residues" evidence="1">
    <location>
        <begin position="105"/>
        <end position="128"/>
    </location>
</feature>
<evidence type="ECO:0000313" key="4">
    <source>
        <dbReference type="Proteomes" id="UP000245764"/>
    </source>
</evidence>
<proteinExistence type="predicted"/>
<feature type="transmembrane region" description="Helical" evidence="2">
    <location>
        <begin position="189"/>
        <end position="207"/>
    </location>
</feature>
<dbReference type="AlphaFoldDB" id="A0A2H1H906"/>
<feature type="compositionally biased region" description="Basic and acidic residues" evidence="1">
    <location>
        <begin position="59"/>
        <end position="68"/>
    </location>
</feature>
<reference evidence="4" key="1">
    <citation type="submission" date="2017-05" db="EMBL/GenBank/DDBJ databases">
        <authorList>
            <person name="Song R."/>
            <person name="Chenine A.L."/>
            <person name="Ruprecht R.M."/>
        </authorList>
    </citation>
    <scope>NUCLEOTIDE SEQUENCE [LARGE SCALE GENOMIC DNA]</scope>
</reference>
<dbReference type="EMBL" id="LT854267">
    <property type="protein sequence ID" value="SMR62309.1"/>
    <property type="molecule type" value="Genomic_DNA"/>
</dbReference>
<keyword evidence="2" id="KW-1133">Transmembrane helix</keyword>
<evidence type="ECO:0000256" key="1">
    <source>
        <dbReference type="SAM" id="MobiDB-lite"/>
    </source>
</evidence>
<name>A0A2H1H906_ZYMTR</name>
<gene>
    <name evidence="3" type="ORF">ZT1E4_G11623</name>
</gene>
<keyword evidence="2" id="KW-0812">Transmembrane</keyword>
<organism evidence="3 4">
    <name type="scientific">Zymoseptoria tritici ST99CH_1E4</name>
    <dbReference type="NCBI Taxonomy" id="1276532"/>
    <lineage>
        <taxon>Eukaryota</taxon>
        <taxon>Fungi</taxon>
        <taxon>Dikarya</taxon>
        <taxon>Ascomycota</taxon>
        <taxon>Pezizomycotina</taxon>
        <taxon>Dothideomycetes</taxon>
        <taxon>Dothideomycetidae</taxon>
        <taxon>Mycosphaerellales</taxon>
        <taxon>Mycosphaerellaceae</taxon>
        <taxon>Zymoseptoria</taxon>
    </lineage>
</organism>